<evidence type="ECO:0000313" key="2">
    <source>
        <dbReference type="Proteomes" id="UP000606396"/>
    </source>
</evidence>
<dbReference type="Proteomes" id="UP000606396">
    <property type="component" value="Unassembled WGS sequence"/>
</dbReference>
<dbReference type="EMBL" id="JACJTC010000028">
    <property type="protein sequence ID" value="MBD2615629.1"/>
    <property type="molecule type" value="Genomic_DNA"/>
</dbReference>
<name>A0ABR8HK74_NOSPU</name>
<accession>A0ABR8HK74</accession>
<comment type="caution">
    <text evidence="1">The sequence shown here is derived from an EMBL/GenBank/DDBJ whole genome shotgun (WGS) entry which is preliminary data.</text>
</comment>
<proteinExistence type="predicted"/>
<reference evidence="1 2" key="1">
    <citation type="journal article" date="2020" name="ISME J.">
        <title>Comparative genomics reveals insights into cyanobacterial evolution and habitat adaptation.</title>
        <authorList>
            <person name="Chen M.Y."/>
            <person name="Teng W.K."/>
            <person name="Zhao L."/>
            <person name="Hu C.X."/>
            <person name="Zhou Y.K."/>
            <person name="Han B.P."/>
            <person name="Song L.R."/>
            <person name="Shu W.S."/>
        </authorList>
    </citation>
    <scope>NUCLEOTIDE SEQUENCE [LARGE SCALE GENOMIC DNA]</scope>
    <source>
        <strain evidence="1 2">FACHB-252</strain>
    </source>
</reference>
<sequence length="175" mass="20235">MTYTTTTEQLRSVEIDFYEHELYAGQKLIARITYDHADFVTQRWVVMVNGEEVFRAVAQMKCYDYVKWHYKQGTLPVQQEEIPAAITGNEMMAQIALGCESLGYKLLDDGIYHNNVRLVEIVYRDGTPCFVQTLAHQPEAPSSSIDLLDKPFDELTADEWRLLLEYEPEQEFLAA</sequence>
<dbReference type="RefSeq" id="WP_185566020.1">
    <property type="nucleotide sequence ID" value="NZ_JACJTC010000028.1"/>
</dbReference>
<gene>
    <name evidence="1" type="ORF">H6G94_30995</name>
</gene>
<evidence type="ECO:0000313" key="1">
    <source>
        <dbReference type="EMBL" id="MBD2615629.1"/>
    </source>
</evidence>
<keyword evidence="2" id="KW-1185">Reference proteome</keyword>
<organism evidence="1 2">
    <name type="scientific">Nostoc punctiforme FACHB-252</name>
    <dbReference type="NCBI Taxonomy" id="1357509"/>
    <lineage>
        <taxon>Bacteria</taxon>
        <taxon>Bacillati</taxon>
        <taxon>Cyanobacteriota</taxon>
        <taxon>Cyanophyceae</taxon>
        <taxon>Nostocales</taxon>
        <taxon>Nostocaceae</taxon>
        <taxon>Nostoc</taxon>
    </lineage>
</organism>
<protein>
    <submittedName>
        <fullName evidence="1">Uncharacterized protein</fullName>
    </submittedName>
</protein>